<keyword evidence="2" id="KW-1185">Reference proteome</keyword>
<accession>A0A917PUM8</accession>
<evidence type="ECO:0000313" key="2">
    <source>
        <dbReference type="Proteomes" id="UP000636956"/>
    </source>
</evidence>
<organism evidence="1 2">
    <name type="scientific">Agromyces bauzanensis</name>
    <dbReference type="NCBI Taxonomy" id="1308924"/>
    <lineage>
        <taxon>Bacteria</taxon>
        <taxon>Bacillati</taxon>
        <taxon>Actinomycetota</taxon>
        <taxon>Actinomycetes</taxon>
        <taxon>Micrococcales</taxon>
        <taxon>Microbacteriaceae</taxon>
        <taxon>Agromyces</taxon>
    </lineage>
</organism>
<dbReference type="EMBL" id="BMMD01000029">
    <property type="protein sequence ID" value="GGJ92639.1"/>
    <property type="molecule type" value="Genomic_DNA"/>
</dbReference>
<dbReference type="Proteomes" id="UP000636956">
    <property type="component" value="Unassembled WGS sequence"/>
</dbReference>
<name>A0A917PUM8_9MICO</name>
<reference evidence="1" key="1">
    <citation type="journal article" date="2014" name="Int. J. Syst. Evol. Microbiol.">
        <title>Complete genome sequence of Corynebacterium casei LMG S-19264T (=DSM 44701T), isolated from a smear-ripened cheese.</title>
        <authorList>
            <consortium name="US DOE Joint Genome Institute (JGI-PGF)"/>
            <person name="Walter F."/>
            <person name="Albersmeier A."/>
            <person name="Kalinowski J."/>
            <person name="Ruckert C."/>
        </authorList>
    </citation>
    <scope>NUCLEOTIDE SEQUENCE</scope>
    <source>
        <strain evidence="1">CGMCC 1.8984</strain>
    </source>
</reference>
<evidence type="ECO:0000313" key="1">
    <source>
        <dbReference type="EMBL" id="GGJ92639.1"/>
    </source>
</evidence>
<protein>
    <submittedName>
        <fullName evidence="1">Uncharacterized protein</fullName>
    </submittedName>
</protein>
<comment type="caution">
    <text evidence="1">The sequence shown here is derived from an EMBL/GenBank/DDBJ whole genome shotgun (WGS) entry which is preliminary data.</text>
</comment>
<gene>
    <name evidence="1" type="ORF">GCM10011372_33940</name>
</gene>
<reference evidence="1" key="2">
    <citation type="submission" date="2020-09" db="EMBL/GenBank/DDBJ databases">
        <authorList>
            <person name="Sun Q."/>
            <person name="Zhou Y."/>
        </authorList>
    </citation>
    <scope>NUCLEOTIDE SEQUENCE</scope>
    <source>
        <strain evidence="1">CGMCC 1.8984</strain>
    </source>
</reference>
<proteinExistence type="predicted"/>
<dbReference type="RefSeq" id="WP_188744592.1">
    <property type="nucleotide sequence ID" value="NZ_BAABFW010000051.1"/>
</dbReference>
<sequence>MGLEINYAWYVANLQLTGSFHFPARELPTDLAEFRRDLRRAAKAAGIRVHTSDRGHTFFAWDPDYEVSPEQLRAVVEAAALGAPDLPPWCPSCGGPTMPQGKSWRCEKCDVMVLAPQR</sequence>
<dbReference type="AlphaFoldDB" id="A0A917PUM8"/>